<organism evidence="1 2">
    <name type="scientific">Liparis tanakae</name>
    <name type="common">Tanaka's snailfish</name>
    <dbReference type="NCBI Taxonomy" id="230148"/>
    <lineage>
        <taxon>Eukaryota</taxon>
        <taxon>Metazoa</taxon>
        <taxon>Chordata</taxon>
        <taxon>Craniata</taxon>
        <taxon>Vertebrata</taxon>
        <taxon>Euteleostomi</taxon>
        <taxon>Actinopterygii</taxon>
        <taxon>Neopterygii</taxon>
        <taxon>Teleostei</taxon>
        <taxon>Neoteleostei</taxon>
        <taxon>Acanthomorphata</taxon>
        <taxon>Eupercaria</taxon>
        <taxon>Perciformes</taxon>
        <taxon>Cottioidei</taxon>
        <taxon>Cottales</taxon>
        <taxon>Liparidae</taxon>
        <taxon>Liparis</taxon>
    </lineage>
</organism>
<name>A0A4Z2J7S0_9TELE</name>
<keyword evidence="2" id="KW-1185">Reference proteome</keyword>
<proteinExistence type="predicted"/>
<protein>
    <submittedName>
        <fullName evidence="1">Uncharacterized protein</fullName>
    </submittedName>
</protein>
<dbReference type="AlphaFoldDB" id="A0A4Z2J7S0"/>
<dbReference type="EMBL" id="SRLO01000019">
    <property type="protein sequence ID" value="TNN85663.1"/>
    <property type="molecule type" value="Genomic_DNA"/>
</dbReference>
<sequence length="109" mass="11445">MTLQVGMRQSKQNPGVRQLSVGEVRVSVSGERGVLGVRGEGRVSQALYPLGGGVGMVTPERWQHPSAAGLMNVNFHAPCARSSASAVKRGACSMSAVSTISMSFSLRRS</sequence>
<evidence type="ECO:0000313" key="2">
    <source>
        <dbReference type="Proteomes" id="UP000314294"/>
    </source>
</evidence>
<dbReference type="Proteomes" id="UP000314294">
    <property type="component" value="Unassembled WGS sequence"/>
</dbReference>
<reference evidence="1 2" key="1">
    <citation type="submission" date="2019-03" db="EMBL/GenBank/DDBJ databases">
        <title>First draft genome of Liparis tanakae, snailfish: a comprehensive survey of snailfish specific genes.</title>
        <authorList>
            <person name="Kim W."/>
            <person name="Song I."/>
            <person name="Jeong J.-H."/>
            <person name="Kim D."/>
            <person name="Kim S."/>
            <person name="Ryu S."/>
            <person name="Song J.Y."/>
            <person name="Lee S.K."/>
        </authorList>
    </citation>
    <scope>NUCLEOTIDE SEQUENCE [LARGE SCALE GENOMIC DNA]</scope>
    <source>
        <tissue evidence="1">Muscle</tissue>
    </source>
</reference>
<gene>
    <name evidence="1" type="ORF">EYF80_003910</name>
</gene>
<accession>A0A4Z2J7S0</accession>
<evidence type="ECO:0000313" key="1">
    <source>
        <dbReference type="EMBL" id="TNN85663.1"/>
    </source>
</evidence>
<comment type="caution">
    <text evidence="1">The sequence shown here is derived from an EMBL/GenBank/DDBJ whole genome shotgun (WGS) entry which is preliminary data.</text>
</comment>
<dbReference type="OrthoDB" id="69641at2759"/>